<accession>W0UZV5</accession>
<evidence type="ECO:0000259" key="2">
    <source>
        <dbReference type="Pfam" id="PF00188"/>
    </source>
</evidence>
<dbReference type="PANTHER" id="PTHR31157">
    <property type="entry name" value="SCP DOMAIN-CONTAINING PROTEIN"/>
    <property type="match status" value="1"/>
</dbReference>
<evidence type="ECO:0000256" key="1">
    <source>
        <dbReference type="SAM" id="SignalP"/>
    </source>
</evidence>
<dbReference type="InterPro" id="IPR035940">
    <property type="entry name" value="CAP_sf"/>
</dbReference>
<name>W0UZV5_9BURK</name>
<proteinExistence type="predicted"/>
<dbReference type="PATRIC" id="fig|1349767.4.peg.4877"/>
<evidence type="ECO:0000313" key="4">
    <source>
        <dbReference type="Proteomes" id="UP000027604"/>
    </source>
</evidence>
<dbReference type="Pfam" id="PF00188">
    <property type="entry name" value="CAP"/>
    <property type="match status" value="1"/>
</dbReference>
<keyword evidence="4" id="KW-1185">Reference proteome</keyword>
<dbReference type="Gene3D" id="3.40.33.10">
    <property type="entry name" value="CAP"/>
    <property type="match status" value="1"/>
</dbReference>
<feature type="chain" id="PRO_5004797461" evidence="1">
    <location>
        <begin position="25"/>
        <end position="314"/>
    </location>
</feature>
<dbReference type="InterPro" id="IPR014044">
    <property type="entry name" value="CAP_dom"/>
</dbReference>
<organism evidence="3 4">
    <name type="scientific">Janthinobacterium agaricidamnosum NBRC 102515 = DSM 9628</name>
    <dbReference type="NCBI Taxonomy" id="1349767"/>
    <lineage>
        <taxon>Bacteria</taxon>
        <taxon>Pseudomonadati</taxon>
        <taxon>Pseudomonadota</taxon>
        <taxon>Betaproteobacteria</taxon>
        <taxon>Burkholderiales</taxon>
        <taxon>Oxalobacteraceae</taxon>
        <taxon>Janthinobacterium</taxon>
    </lineage>
</organism>
<dbReference type="STRING" id="1349767.GJA_242"/>
<dbReference type="Proteomes" id="UP000027604">
    <property type="component" value="Chromosome I"/>
</dbReference>
<gene>
    <name evidence="3" type="ORF">GJA_242</name>
</gene>
<protein>
    <submittedName>
        <fullName evidence="3">SCP-like extracellular family protein</fullName>
    </submittedName>
</protein>
<reference evidence="3 4" key="1">
    <citation type="journal article" date="2015" name="Genome Announc.">
        <title>Genome Sequence of Mushroom Soft-Rot Pathogen Janthinobacterium agaricidamnosum.</title>
        <authorList>
            <person name="Graupner K."/>
            <person name="Lackner G."/>
            <person name="Hertweck C."/>
        </authorList>
    </citation>
    <scope>NUCLEOTIDE SEQUENCE [LARGE SCALE GENOMIC DNA]</scope>
    <source>
        <strain evidence="4">NBRC 102515 / DSM 9628</strain>
    </source>
</reference>
<dbReference type="AlphaFoldDB" id="W0UZV5"/>
<dbReference type="OrthoDB" id="5372233at2"/>
<keyword evidence="1" id="KW-0732">Signal</keyword>
<dbReference type="CDD" id="cd05379">
    <property type="entry name" value="CAP_bacterial"/>
    <property type="match status" value="1"/>
</dbReference>
<dbReference type="eggNOG" id="COG2340">
    <property type="taxonomic scope" value="Bacteria"/>
</dbReference>
<dbReference type="KEGG" id="jag:GJA_242"/>
<dbReference type="PANTHER" id="PTHR31157:SF1">
    <property type="entry name" value="SCP DOMAIN-CONTAINING PROTEIN"/>
    <property type="match status" value="1"/>
</dbReference>
<sequence>MALTKSCINLIPALLVAAILSACGGNNSKDDNSTSTDASLLVQEPGAPVVTNNTATDGFNWFNYRRGQAGLSLLARNSLIDRAAQGHSDYLKTNNTVSHDQVAGKPGFTGADDFARLSNAGYQFQRPYAYGEVIAGAQNSSGFFLAEELITAIYHRFVILQPIFKDAGAGSATGNGGYYYFTTNFAASNDFSRGLGSGRIITYPFSNQTRVATSFSSDHESPDPVPNQDIVGYPISVHADITSNLVVRSFTVAPRGGSAMSVRLLTAATDSNTPSDAAAIIPLAVLSSNTTYDVTFNGSANGVDVSRKWSFTTR</sequence>
<dbReference type="SUPFAM" id="SSF55797">
    <property type="entry name" value="PR-1-like"/>
    <property type="match status" value="1"/>
</dbReference>
<dbReference type="HOGENOM" id="CLU_058967_1_0_4"/>
<feature type="domain" description="SCP" evidence="2">
    <location>
        <begin position="62"/>
        <end position="185"/>
    </location>
</feature>
<evidence type="ECO:0000313" key="3">
    <source>
        <dbReference type="EMBL" id="CDG80905.1"/>
    </source>
</evidence>
<dbReference type="PROSITE" id="PS51257">
    <property type="entry name" value="PROKAR_LIPOPROTEIN"/>
    <property type="match status" value="1"/>
</dbReference>
<dbReference type="RefSeq" id="WP_038487839.1">
    <property type="nucleotide sequence ID" value="NZ_BCTH01000094.1"/>
</dbReference>
<feature type="signal peptide" evidence="1">
    <location>
        <begin position="1"/>
        <end position="24"/>
    </location>
</feature>
<dbReference type="EMBL" id="HG322949">
    <property type="protein sequence ID" value="CDG80905.1"/>
    <property type="molecule type" value="Genomic_DNA"/>
</dbReference>